<sequence>MEKCNSFVSGSQDKSLRIWKWNMDSNKYICTQILNGKMEQQFVTINKNEDQIVIGGENQVSFWKLTNLQWSNFQILNFGNYYILGLNLSPSQQKLVTCLNNNKIIIIQQQIKNTQTIWEVQSEIYVTNYGYSLFFRNDDLIAFQPIDKSQIIIFQLDCNGIFQFKTKINFNEDDRFCQIEFPFFYNENKNIFVVKVRYSVYFVVIQDNLQLQLYQKTSFSNYNILGVMSKNGQQFISWDYGNKLLQIRQFQSYCFQPEKI</sequence>
<name>A0A8S1PGE1_9CILI</name>
<dbReference type="AlphaFoldDB" id="A0A8S1PGE1"/>
<dbReference type="EMBL" id="CAJJDN010000077">
    <property type="protein sequence ID" value="CAD8102342.1"/>
    <property type="molecule type" value="Genomic_DNA"/>
</dbReference>
<evidence type="ECO:0000313" key="2">
    <source>
        <dbReference type="Proteomes" id="UP000692954"/>
    </source>
</evidence>
<proteinExistence type="predicted"/>
<organism evidence="1 2">
    <name type="scientific">Paramecium sonneborni</name>
    <dbReference type="NCBI Taxonomy" id="65129"/>
    <lineage>
        <taxon>Eukaryota</taxon>
        <taxon>Sar</taxon>
        <taxon>Alveolata</taxon>
        <taxon>Ciliophora</taxon>
        <taxon>Intramacronucleata</taxon>
        <taxon>Oligohymenophorea</taxon>
        <taxon>Peniculida</taxon>
        <taxon>Parameciidae</taxon>
        <taxon>Paramecium</taxon>
    </lineage>
</organism>
<dbReference type="GO" id="GO:0097361">
    <property type="term" value="C:cytosolic [4Fe-4S] assembly targeting complex"/>
    <property type="evidence" value="ECO:0007669"/>
    <property type="project" value="TreeGrafter"/>
</dbReference>
<dbReference type="PANTHER" id="PTHR19920">
    <property type="entry name" value="WD40 PROTEIN CIAO1"/>
    <property type="match status" value="1"/>
</dbReference>
<evidence type="ECO:0000313" key="1">
    <source>
        <dbReference type="EMBL" id="CAD8102342.1"/>
    </source>
</evidence>
<dbReference type="PANTHER" id="PTHR19920:SF0">
    <property type="entry name" value="CYTOSOLIC IRON-SULFUR PROTEIN ASSEMBLY PROTEIN CIAO1-RELATED"/>
    <property type="match status" value="1"/>
</dbReference>
<accession>A0A8S1PGE1</accession>
<comment type="caution">
    <text evidence="1">The sequence shown here is derived from an EMBL/GenBank/DDBJ whole genome shotgun (WGS) entry which is preliminary data.</text>
</comment>
<dbReference type="Proteomes" id="UP000692954">
    <property type="component" value="Unassembled WGS sequence"/>
</dbReference>
<gene>
    <name evidence="1" type="ORF">PSON_ATCC_30995.1.T0770213</name>
</gene>
<keyword evidence="2" id="KW-1185">Reference proteome</keyword>
<protein>
    <submittedName>
        <fullName evidence="1">Uncharacterized protein</fullName>
    </submittedName>
</protein>
<dbReference type="OrthoDB" id="10565330at2759"/>
<reference evidence="1" key="1">
    <citation type="submission" date="2021-01" db="EMBL/GenBank/DDBJ databases">
        <authorList>
            <consortium name="Genoscope - CEA"/>
            <person name="William W."/>
        </authorList>
    </citation>
    <scope>NUCLEOTIDE SEQUENCE</scope>
</reference>
<dbReference type="GO" id="GO:0016226">
    <property type="term" value="P:iron-sulfur cluster assembly"/>
    <property type="evidence" value="ECO:0007669"/>
    <property type="project" value="TreeGrafter"/>
</dbReference>